<evidence type="ECO:0008006" key="3">
    <source>
        <dbReference type="Google" id="ProtNLM"/>
    </source>
</evidence>
<organism evidence="1 2">
    <name type="scientific">Leptidea sinapis</name>
    <dbReference type="NCBI Taxonomy" id="189913"/>
    <lineage>
        <taxon>Eukaryota</taxon>
        <taxon>Metazoa</taxon>
        <taxon>Ecdysozoa</taxon>
        <taxon>Arthropoda</taxon>
        <taxon>Hexapoda</taxon>
        <taxon>Insecta</taxon>
        <taxon>Pterygota</taxon>
        <taxon>Neoptera</taxon>
        <taxon>Endopterygota</taxon>
        <taxon>Lepidoptera</taxon>
        <taxon>Glossata</taxon>
        <taxon>Ditrysia</taxon>
        <taxon>Papilionoidea</taxon>
        <taxon>Pieridae</taxon>
        <taxon>Dismorphiinae</taxon>
        <taxon>Leptidea</taxon>
    </lineage>
</organism>
<reference evidence="1 2" key="1">
    <citation type="submission" date="2017-07" db="EMBL/GenBank/DDBJ databases">
        <authorList>
            <person name="Talla V."/>
            <person name="Backstrom N."/>
        </authorList>
    </citation>
    <scope>NUCLEOTIDE SEQUENCE [LARGE SCALE GENOMIC DNA]</scope>
</reference>
<accession>A0A5E4QIP3</accession>
<keyword evidence="2" id="KW-1185">Reference proteome</keyword>
<evidence type="ECO:0000313" key="2">
    <source>
        <dbReference type="Proteomes" id="UP000324832"/>
    </source>
</evidence>
<dbReference type="Proteomes" id="UP000324832">
    <property type="component" value="Unassembled WGS sequence"/>
</dbReference>
<proteinExistence type="predicted"/>
<dbReference type="EMBL" id="FZQP02003190">
    <property type="protein sequence ID" value="VVC97442.1"/>
    <property type="molecule type" value="Genomic_DNA"/>
</dbReference>
<sequence>MALLRKIEHCVNGIQPVWEETFRFEEVPRLGKQHPGSAVLSSDSVMLTDMNTQFVEHTIFIMKSILDNKGGGQPEHLSSTSIEGLMLAIVR</sequence>
<gene>
    <name evidence="1" type="ORF">LSINAPIS_LOCUS8715</name>
</gene>
<dbReference type="AlphaFoldDB" id="A0A5E4QIP3"/>
<protein>
    <recommendedName>
        <fullName evidence="3">C2 domain-containing protein</fullName>
    </recommendedName>
</protein>
<name>A0A5E4QIP3_9NEOP</name>
<evidence type="ECO:0000313" key="1">
    <source>
        <dbReference type="EMBL" id="VVC97442.1"/>
    </source>
</evidence>